<sequence length="84" mass="9029">MKVGYGGLEVASPLRKPMVAGSTPGRGSLVVKVSDRGWLVTSSSPVPLKTRFVGERWTLNLSKAQTFARWCGVVVRRASVVLVS</sequence>
<accession>A0A8X6VZU4</accession>
<reference evidence="1" key="1">
    <citation type="submission" date="2020-08" db="EMBL/GenBank/DDBJ databases">
        <title>Multicomponent nature underlies the extraordinary mechanical properties of spider dragline silk.</title>
        <authorList>
            <person name="Kono N."/>
            <person name="Nakamura H."/>
            <person name="Mori M."/>
            <person name="Yoshida Y."/>
            <person name="Ohtoshi R."/>
            <person name="Malay A.D."/>
            <person name="Moran D.A.P."/>
            <person name="Tomita M."/>
            <person name="Numata K."/>
            <person name="Arakawa K."/>
        </authorList>
    </citation>
    <scope>NUCLEOTIDE SEQUENCE</scope>
</reference>
<name>A0A8X6VZU4_TRICX</name>
<keyword evidence="2" id="KW-1185">Reference proteome</keyword>
<protein>
    <submittedName>
        <fullName evidence="1">Uncharacterized protein</fullName>
    </submittedName>
</protein>
<evidence type="ECO:0000313" key="2">
    <source>
        <dbReference type="Proteomes" id="UP000887159"/>
    </source>
</evidence>
<organism evidence="1 2">
    <name type="scientific">Trichonephila clavipes</name>
    <name type="common">Golden silk orbweaver</name>
    <name type="synonym">Nephila clavipes</name>
    <dbReference type="NCBI Taxonomy" id="2585209"/>
    <lineage>
        <taxon>Eukaryota</taxon>
        <taxon>Metazoa</taxon>
        <taxon>Ecdysozoa</taxon>
        <taxon>Arthropoda</taxon>
        <taxon>Chelicerata</taxon>
        <taxon>Arachnida</taxon>
        <taxon>Araneae</taxon>
        <taxon>Araneomorphae</taxon>
        <taxon>Entelegynae</taxon>
        <taxon>Araneoidea</taxon>
        <taxon>Nephilidae</taxon>
        <taxon>Trichonephila</taxon>
    </lineage>
</organism>
<dbReference type="EMBL" id="BMAU01021371">
    <property type="protein sequence ID" value="GFY25439.1"/>
    <property type="molecule type" value="Genomic_DNA"/>
</dbReference>
<comment type="caution">
    <text evidence="1">The sequence shown here is derived from an EMBL/GenBank/DDBJ whole genome shotgun (WGS) entry which is preliminary data.</text>
</comment>
<evidence type="ECO:0000313" key="1">
    <source>
        <dbReference type="EMBL" id="GFY25439.1"/>
    </source>
</evidence>
<dbReference type="AlphaFoldDB" id="A0A8X6VZU4"/>
<gene>
    <name evidence="1" type="ORF">TNCV_2485591</name>
</gene>
<dbReference type="Proteomes" id="UP000887159">
    <property type="component" value="Unassembled WGS sequence"/>
</dbReference>
<proteinExistence type="predicted"/>